<comment type="pathway">
    <text evidence="1 9">Amino-acid biosynthesis; L-lysine biosynthesis via DAP pathway; DL-2,6-diaminopimelate from LL-2,6-diaminopimelate: step 1/1.</text>
</comment>
<evidence type="ECO:0000313" key="11">
    <source>
        <dbReference type="EMBL" id="VCU68019.1"/>
    </source>
</evidence>
<dbReference type="SUPFAM" id="SSF54506">
    <property type="entry name" value="Diaminopimelate epimerase-like"/>
    <property type="match status" value="1"/>
</dbReference>
<dbReference type="GO" id="GO:0008837">
    <property type="term" value="F:diaminopimelate epimerase activity"/>
    <property type="evidence" value="ECO:0007669"/>
    <property type="project" value="UniProtKB-UniRule"/>
</dbReference>
<keyword evidence="6 9" id="KW-0457">Lysine biosynthesis</keyword>
<dbReference type="PANTHER" id="PTHR31689:SF0">
    <property type="entry name" value="DIAMINOPIMELATE EPIMERASE"/>
    <property type="match status" value="1"/>
</dbReference>
<dbReference type="FunFam" id="3.10.310.10:FF:000001">
    <property type="entry name" value="Diaminopimelate epimerase"/>
    <property type="match status" value="1"/>
</dbReference>
<dbReference type="InterPro" id="IPR001653">
    <property type="entry name" value="DAP_epimerase_DapF"/>
</dbReference>
<evidence type="ECO:0000256" key="8">
    <source>
        <dbReference type="ARBA" id="ARBA00051712"/>
    </source>
</evidence>
<feature type="binding site" evidence="9">
    <location>
        <begin position="230"/>
        <end position="231"/>
    </location>
    <ligand>
        <name>substrate</name>
    </ligand>
</feature>
<dbReference type="Proteomes" id="UP000277294">
    <property type="component" value="Unassembled WGS sequence"/>
</dbReference>
<dbReference type="OrthoDB" id="9805408at2"/>
<proteinExistence type="inferred from homology"/>
<name>A0A3P4AVF7_9BURK</name>
<evidence type="ECO:0000256" key="2">
    <source>
        <dbReference type="ARBA" id="ARBA00010219"/>
    </source>
</evidence>
<feature type="binding site" evidence="9">
    <location>
        <begin position="84"/>
        <end position="85"/>
    </location>
    <ligand>
        <name>substrate</name>
    </ligand>
</feature>
<feature type="binding site" evidence="9">
    <location>
        <position position="54"/>
    </location>
    <ligand>
        <name>substrate</name>
    </ligand>
</feature>
<dbReference type="PROSITE" id="PS01326">
    <property type="entry name" value="DAP_EPIMERASE"/>
    <property type="match status" value="1"/>
</dbReference>
<comment type="subunit">
    <text evidence="9">Homodimer.</text>
</comment>
<evidence type="ECO:0000256" key="4">
    <source>
        <dbReference type="ARBA" id="ARBA00022490"/>
    </source>
</evidence>
<evidence type="ECO:0000256" key="10">
    <source>
        <dbReference type="PROSITE-ProRule" id="PRU10125"/>
    </source>
</evidence>
<protein>
    <recommendedName>
        <fullName evidence="3 9">Diaminopimelate epimerase</fullName>
        <shortName evidence="9">DAP epimerase</shortName>
        <ecNumber evidence="3 9">5.1.1.7</ecNumber>
    </recommendedName>
    <alternativeName>
        <fullName evidence="9">PLP-independent amino acid racemase</fullName>
    </alternativeName>
</protein>
<dbReference type="EC" id="5.1.1.7" evidence="3 9"/>
<comment type="similarity">
    <text evidence="2 9">Belongs to the diaminopimelate epimerase family.</text>
</comment>
<dbReference type="InterPro" id="IPR018510">
    <property type="entry name" value="DAP_epimerase_AS"/>
</dbReference>
<keyword evidence="5 9" id="KW-0028">Amino-acid biosynthesis</keyword>
<comment type="catalytic activity">
    <reaction evidence="8 9">
        <text>(2S,6S)-2,6-diaminopimelate = meso-2,6-diaminopimelate</text>
        <dbReference type="Rhea" id="RHEA:15393"/>
        <dbReference type="ChEBI" id="CHEBI:57609"/>
        <dbReference type="ChEBI" id="CHEBI:57791"/>
        <dbReference type="EC" id="5.1.1.7"/>
    </reaction>
</comment>
<feature type="binding site" evidence="9">
    <location>
        <begin position="240"/>
        <end position="241"/>
    </location>
    <ligand>
        <name>substrate</name>
    </ligand>
</feature>
<feature type="active site" description="Proton acceptor" evidence="9">
    <location>
        <position position="239"/>
    </location>
</feature>
<organism evidence="11 12">
    <name type="scientific">Pigmentiphaga humi</name>
    <dbReference type="NCBI Taxonomy" id="2478468"/>
    <lineage>
        <taxon>Bacteria</taxon>
        <taxon>Pseudomonadati</taxon>
        <taxon>Pseudomonadota</taxon>
        <taxon>Betaproteobacteria</taxon>
        <taxon>Burkholderiales</taxon>
        <taxon>Alcaligenaceae</taxon>
        <taxon>Pigmentiphaga</taxon>
    </lineage>
</organism>
<accession>A0A3P4AVF7</accession>
<dbReference type="Gene3D" id="3.10.310.10">
    <property type="entry name" value="Diaminopimelate Epimerase, Chain A, domain 1"/>
    <property type="match status" value="2"/>
</dbReference>
<keyword evidence="12" id="KW-1185">Reference proteome</keyword>
<comment type="subcellular location">
    <subcellularLocation>
        <location evidence="9">Cytoplasm</location>
    </subcellularLocation>
</comment>
<evidence type="ECO:0000256" key="6">
    <source>
        <dbReference type="ARBA" id="ARBA00023154"/>
    </source>
</evidence>
<feature type="binding site" evidence="9">
    <location>
        <position position="21"/>
    </location>
    <ligand>
        <name>substrate</name>
    </ligand>
</feature>
<evidence type="ECO:0000256" key="3">
    <source>
        <dbReference type="ARBA" id="ARBA00013080"/>
    </source>
</evidence>
<feature type="binding site" evidence="9">
    <location>
        <position position="212"/>
    </location>
    <ligand>
        <name>substrate</name>
    </ligand>
</feature>
<gene>
    <name evidence="9 11" type="primary">dapF</name>
    <name evidence="11" type="ORF">PIGHUM_00066</name>
</gene>
<dbReference type="AlphaFoldDB" id="A0A3P4AVF7"/>
<dbReference type="HAMAP" id="MF_00197">
    <property type="entry name" value="DAP_epimerase"/>
    <property type="match status" value="1"/>
</dbReference>
<evidence type="ECO:0000256" key="7">
    <source>
        <dbReference type="ARBA" id="ARBA00023235"/>
    </source>
</evidence>
<comment type="function">
    <text evidence="9">Catalyzes the stereoinversion of LL-2,6-diaminopimelate (L,L-DAP) to meso-diaminopimelate (meso-DAP), a precursor of L-lysine and an essential component of the bacterial peptidoglycan.</text>
</comment>
<evidence type="ECO:0000256" key="1">
    <source>
        <dbReference type="ARBA" id="ARBA00005196"/>
    </source>
</evidence>
<feature type="binding site" evidence="9">
    <location>
        <position position="74"/>
    </location>
    <ligand>
        <name>substrate</name>
    </ligand>
</feature>
<dbReference type="UniPathway" id="UPA00034">
    <property type="reaction ID" value="UER00025"/>
</dbReference>
<dbReference type="GO" id="GO:0005829">
    <property type="term" value="C:cytosol"/>
    <property type="evidence" value="ECO:0007669"/>
    <property type="project" value="TreeGrafter"/>
</dbReference>
<evidence type="ECO:0000256" key="9">
    <source>
        <dbReference type="HAMAP-Rule" id="MF_00197"/>
    </source>
</evidence>
<feature type="active site" evidence="10">
    <location>
        <position position="83"/>
    </location>
</feature>
<feature type="binding site" evidence="9">
    <location>
        <position position="179"/>
    </location>
    <ligand>
        <name>substrate</name>
    </ligand>
</feature>
<evidence type="ECO:0000256" key="5">
    <source>
        <dbReference type="ARBA" id="ARBA00022605"/>
    </source>
</evidence>
<dbReference type="Pfam" id="PF01678">
    <property type="entry name" value="DAP_epimerase"/>
    <property type="match status" value="2"/>
</dbReference>
<feature type="site" description="Could be important to modulate the pK values of the two catalytic cysteine residues" evidence="9">
    <location>
        <position position="181"/>
    </location>
</feature>
<sequence>MGERYNPSMTWHFTKMHGAGNDFIVLDGVRQEIRLTAERARKLAHRQFGIGADQILLVERPTRADADFRYRIFNADGGEVEHCGNGARCFVRFVHEQGLTDRNPVRAEICTGIIVLNEQDDGEVSVDMGRTSFEPAAVPFDPTGLTPRPDGQDSLWPLDVSVPGEPEKTVWVSVVGISNPHAVQVVDNVDTAPVAGIGPRVESHPRFPRRVNAGFMQIVDRHDIRLRVYERGAGETLACGTGACAAVAAGIRRGLLDSPVRVQTRGGVLTIAWDGEQLLMTGPAVTVFEGTIDIDRLLG</sequence>
<dbReference type="RefSeq" id="WP_124077257.1">
    <property type="nucleotide sequence ID" value="NZ_UWPJ01000005.1"/>
</dbReference>
<dbReference type="EMBL" id="UWPJ01000005">
    <property type="protein sequence ID" value="VCU68019.1"/>
    <property type="molecule type" value="Genomic_DNA"/>
</dbReference>
<dbReference type="GO" id="GO:0009089">
    <property type="term" value="P:lysine biosynthetic process via diaminopimelate"/>
    <property type="evidence" value="ECO:0007669"/>
    <property type="project" value="UniProtKB-UniRule"/>
</dbReference>
<feature type="site" description="Could be important to modulate the pK values of the two catalytic cysteine residues" evidence="9">
    <location>
        <position position="230"/>
    </location>
</feature>
<reference evidence="11 12" key="1">
    <citation type="submission" date="2018-10" db="EMBL/GenBank/DDBJ databases">
        <authorList>
            <person name="Criscuolo A."/>
        </authorList>
    </citation>
    <scope>NUCLEOTIDE SEQUENCE [LARGE SCALE GENOMIC DNA]</scope>
    <source>
        <strain evidence="11">DnA1</strain>
    </source>
</reference>
<dbReference type="PANTHER" id="PTHR31689">
    <property type="entry name" value="DIAMINOPIMELATE EPIMERASE, CHLOROPLASTIC"/>
    <property type="match status" value="1"/>
</dbReference>
<feature type="active site" description="Proton donor" evidence="9">
    <location>
        <position position="83"/>
    </location>
</feature>
<keyword evidence="7 9" id="KW-0413">Isomerase</keyword>
<evidence type="ECO:0000313" key="12">
    <source>
        <dbReference type="Proteomes" id="UP000277294"/>
    </source>
</evidence>
<keyword evidence="4 9" id="KW-0963">Cytoplasm</keyword>
<dbReference type="NCBIfam" id="TIGR00652">
    <property type="entry name" value="DapF"/>
    <property type="match status" value="1"/>
</dbReference>